<feature type="transmembrane region" description="Helical" evidence="14">
    <location>
        <begin position="146"/>
        <end position="164"/>
    </location>
</feature>
<dbReference type="OrthoDB" id="6500128at2759"/>
<reference evidence="17" key="1">
    <citation type="journal article" date="2018" name="Nat. Plants">
        <title>Whole-genome landscape of Medicago truncatula symbiotic genes.</title>
        <authorList>
            <person name="Pecrix Y."/>
            <person name="Gamas P."/>
            <person name="Carrere S."/>
        </authorList>
    </citation>
    <scope>NUCLEOTIDE SEQUENCE</scope>
    <source>
        <tissue evidence="17">Leaves</tissue>
    </source>
</reference>
<dbReference type="CDD" id="cd03244">
    <property type="entry name" value="ABCC_MRP_domain2"/>
    <property type="match status" value="1"/>
</dbReference>
<evidence type="ECO:0000256" key="7">
    <source>
        <dbReference type="ARBA" id="ARBA00022741"/>
    </source>
</evidence>
<keyword evidence="6" id="KW-0677">Repeat</keyword>
<evidence type="ECO:0000256" key="6">
    <source>
        <dbReference type="ARBA" id="ARBA00022737"/>
    </source>
</evidence>
<dbReference type="Gene3D" id="1.20.1560.10">
    <property type="entry name" value="ABC transporter type 1, transmembrane domain"/>
    <property type="match status" value="2"/>
</dbReference>
<feature type="domain" description="ABC transmembrane type-1" evidence="16">
    <location>
        <begin position="339"/>
        <end position="619"/>
    </location>
</feature>
<gene>
    <name evidence="17" type="ORF">MtrunA17_Chr2g0295921</name>
</gene>
<dbReference type="SUPFAM" id="SSF52540">
    <property type="entry name" value="P-loop containing nucleoside triphosphate hydrolases"/>
    <property type="match status" value="2"/>
</dbReference>
<feature type="transmembrane region" description="Helical" evidence="14">
    <location>
        <begin position="584"/>
        <end position="603"/>
    </location>
</feature>
<organism evidence="17">
    <name type="scientific">Medicago truncatula</name>
    <name type="common">Barrel medic</name>
    <name type="synonym">Medicago tribuloides</name>
    <dbReference type="NCBI Taxonomy" id="3880"/>
    <lineage>
        <taxon>Eukaryota</taxon>
        <taxon>Viridiplantae</taxon>
        <taxon>Streptophyta</taxon>
        <taxon>Embryophyta</taxon>
        <taxon>Tracheophyta</taxon>
        <taxon>Spermatophyta</taxon>
        <taxon>Magnoliopsida</taxon>
        <taxon>eudicotyledons</taxon>
        <taxon>Gunneridae</taxon>
        <taxon>Pentapetalae</taxon>
        <taxon>rosids</taxon>
        <taxon>fabids</taxon>
        <taxon>Fabales</taxon>
        <taxon>Fabaceae</taxon>
        <taxon>Papilionoideae</taxon>
        <taxon>50 kb inversion clade</taxon>
        <taxon>NPAAA clade</taxon>
        <taxon>Hologalegina</taxon>
        <taxon>IRL clade</taxon>
        <taxon>Trifolieae</taxon>
        <taxon>Medicago</taxon>
    </lineage>
</organism>
<comment type="caution">
    <text evidence="17">The sequence shown here is derived from an EMBL/GenBank/DDBJ whole genome shotgun (WGS) entry which is preliminary data.</text>
</comment>
<feature type="region of interest" description="Disordered" evidence="13">
    <location>
        <begin position="906"/>
        <end position="926"/>
    </location>
</feature>
<feature type="transmembrane region" description="Helical" evidence="14">
    <location>
        <begin position="176"/>
        <end position="197"/>
    </location>
</feature>
<feature type="transmembrane region" description="Helical" evidence="14">
    <location>
        <begin position="1092"/>
        <end position="1109"/>
    </location>
</feature>
<evidence type="ECO:0000256" key="5">
    <source>
        <dbReference type="ARBA" id="ARBA00022692"/>
    </source>
</evidence>
<evidence type="ECO:0000256" key="2">
    <source>
        <dbReference type="ARBA" id="ARBA00009726"/>
    </source>
</evidence>
<dbReference type="InterPro" id="IPR003439">
    <property type="entry name" value="ABC_transporter-like_ATP-bd"/>
</dbReference>
<dbReference type="InterPro" id="IPR011527">
    <property type="entry name" value="ABC1_TM_dom"/>
</dbReference>
<dbReference type="GO" id="GO:0008559">
    <property type="term" value="F:ABC-type xenobiotic transporter activity"/>
    <property type="evidence" value="ECO:0007669"/>
    <property type="project" value="UniProtKB-EC"/>
</dbReference>
<dbReference type="CDD" id="cd18579">
    <property type="entry name" value="ABC_6TM_ABCC_D1"/>
    <property type="match status" value="1"/>
</dbReference>
<evidence type="ECO:0000256" key="1">
    <source>
        <dbReference type="ARBA" id="ARBA00004141"/>
    </source>
</evidence>
<dbReference type="CDD" id="cd18580">
    <property type="entry name" value="ABC_6TM_ABCC_D2"/>
    <property type="match status" value="1"/>
</dbReference>
<dbReference type="Proteomes" id="UP000265566">
    <property type="component" value="Chromosome 2"/>
</dbReference>
<dbReference type="InterPro" id="IPR017871">
    <property type="entry name" value="ABC_transporter-like_CS"/>
</dbReference>
<evidence type="ECO:0000256" key="3">
    <source>
        <dbReference type="ARBA" id="ARBA00012191"/>
    </source>
</evidence>
<dbReference type="PROSITE" id="PS50893">
    <property type="entry name" value="ABC_TRANSPORTER_2"/>
    <property type="match status" value="2"/>
</dbReference>
<keyword evidence="10 14" id="KW-1133">Transmembrane helix</keyword>
<evidence type="ECO:0000259" key="15">
    <source>
        <dbReference type="PROSITE" id="PS50893"/>
    </source>
</evidence>
<dbReference type="Gramene" id="rna8989">
    <property type="protein sequence ID" value="RHN73200.1"/>
    <property type="gene ID" value="gene8989"/>
</dbReference>
<dbReference type="Pfam" id="PF00664">
    <property type="entry name" value="ABC_membrane"/>
    <property type="match status" value="2"/>
</dbReference>
<evidence type="ECO:0000256" key="11">
    <source>
        <dbReference type="ARBA" id="ARBA00023136"/>
    </source>
</evidence>
<protein>
    <recommendedName>
        <fullName evidence="3">ABC-type xenobiotic transporter</fullName>
        <ecNumber evidence="3">7.6.2.2</ecNumber>
    </recommendedName>
</protein>
<dbReference type="SUPFAM" id="SSF90123">
    <property type="entry name" value="ABC transporter transmembrane region"/>
    <property type="match status" value="2"/>
</dbReference>
<dbReference type="GO" id="GO:0005524">
    <property type="term" value="F:ATP binding"/>
    <property type="evidence" value="ECO:0007669"/>
    <property type="project" value="UniProtKB-KW"/>
</dbReference>
<dbReference type="PANTHER" id="PTHR24223">
    <property type="entry name" value="ATP-BINDING CASSETTE SUB-FAMILY C"/>
    <property type="match status" value="1"/>
</dbReference>
<proteinExistence type="inferred from homology"/>
<dbReference type="FunFam" id="1.20.1560.10:FF:000002">
    <property type="entry name" value="ABC transporter C family member 5"/>
    <property type="match status" value="1"/>
</dbReference>
<feature type="transmembrane region" description="Helical" evidence="14">
    <location>
        <begin position="471"/>
        <end position="495"/>
    </location>
</feature>
<dbReference type="SMART" id="SM00382">
    <property type="entry name" value="AAA"/>
    <property type="match status" value="2"/>
</dbReference>
<feature type="transmembrane region" description="Helical" evidence="14">
    <location>
        <begin position="1185"/>
        <end position="1205"/>
    </location>
</feature>
<dbReference type="PROSITE" id="PS00211">
    <property type="entry name" value="ABC_TRANSPORTER_1"/>
    <property type="match status" value="1"/>
</dbReference>
<dbReference type="Pfam" id="PF00005">
    <property type="entry name" value="ABC_tran"/>
    <property type="match status" value="2"/>
</dbReference>
<dbReference type="PANTHER" id="PTHR24223:SF382">
    <property type="entry name" value="ABC-TYPE XENOBIOTIC TRANSPORTER"/>
    <property type="match status" value="1"/>
</dbReference>
<dbReference type="EC" id="7.6.2.2" evidence="3"/>
<feature type="domain" description="ABC transporter" evidence="15">
    <location>
        <begin position="653"/>
        <end position="876"/>
    </location>
</feature>
<evidence type="ECO:0000259" key="16">
    <source>
        <dbReference type="PROSITE" id="PS50929"/>
    </source>
</evidence>
<feature type="transmembrane region" description="Helical" evidence="14">
    <location>
        <begin position="1217"/>
        <end position="1235"/>
    </location>
</feature>
<dbReference type="InterPro" id="IPR027417">
    <property type="entry name" value="P-loop_NTPase"/>
</dbReference>
<feature type="domain" description="ABC transporter" evidence="15">
    <location>
        <begin position="1275"/>
        <end position="1507"/>
    </location>
</feature>
<feature type="transmembrane region" description="Helical" evidence="14">
    <location>
        <begin position="996"/>
        <end position="1022"/>
    </location>
</feature>
<comment type="subcellular location">
    <subcellularLocation>
        <location evidence="1">Membrane</location>
        <topology evidence="1">Multi-pass membrane protein</topology>
    </subcellularLocation>
</comment>
<dbReference type="InterPro" id="IPR044726">
    <property type="entry name" value="ABCC_6TM_D2"/>
</dbReference>
<feature type="transmembrane region" description="Helical" evidence="14">
    <location>
        <begin position="217"/>
        <end position="234"/>
    </location>
</feature>
<evidence type="ECO:0000313" key="17">
    <source>
        <dbReference type="EMBL" id="RHN73200.1"/>
    </source>
</evidence>
<evidence type="ECO:0000256" key="8">
    <source>
        <dbReference type="ARBA" id="ARBA00022840"/>
    </source>
</evidence>
<dbReference type="PROSITE" id="PS50929">
    <property type="entry name" value="ABC_TM1F"/>
    <property type="match status" value="2"/>
</dbReference>
<evidence type="ECO:0000256" key="14">
    <source>
        <dbReference type="SAM" id="Phobius"/>
    </source>
</evidence>
<keyword evidence="7" id="KW-0547">Nucleotide-binding</keyword>
<keyword evidence="5 14" id="KW-0812">Transmembrane</keyword>
<evidence type="ECO:0000256" key="10">
    <source>
        <dbReference type="ARBA" id="ARBA00022989"/>
    </source>
</evidence>
<name>A0A396J5G3_MEDTR</name>
<dbReference type="InterPro" id="IPR036640">
    <property type="entry name" value="ABC1_TM_sf"/>
</dbReference>
<feature type="transmembrane region" description="Helical" evidence="14">
    <location>
        <begin position="338"/>
        <end position="359"/>
    </location>
</feature>
<accession>A0A396J5G3</accession>
<dbReference type="FunFam" id="1.20.1560.10:FF:000003">
    <property type="entry name" value="ABC transporter C family member 10"/>
    <property type="match status" value="1"/>
</dbReference>
<comment type="similarity">
    <text evidence="2">Belongs to the ABC transporter superfamily. ABCC family. Conjugate transporter (TC 3.A.1.208) subfamily.</text>
</comment>
<feature type="transmembrane region" description="Helical" evidence="14">
    <location>
        <begin position="954"/>
        <end position="976"/>
    </location>
</feature>
<dbReference type="EMBL" id="PSQE01000002">
    <property type="protein sequence ID" value="RHN73200.1"/>
    <property type="molecule type" value="Genomic_DNA"/>
</dbReference>
<evidence type="ECO:0000256" key="9">
    <source>
        <dbReference type="ARBA" id="ARBA00022967"/>
    </source>
</evidence>
<evidence type="ECO:0000256" key="4">
    <source>
        <dbReference type="ARBA" id="ARBA00022448"/>
    </source>
</evidence>
<feature type="transmembrane region" description="Helical" evidence="14">
    <location>
        <begin position="555"/>
        <end position="578"/>
    </location>
</feature>
<feature type="domain" description="ABC transmembrane type-1" evidence="16">
    <location>
        <begin position="956"/>
        <end position="1237"/>
    </location>
</feature>
<dbReference type="InterPro" id="IPR050173">
    <property type="entry name" value="ABC_transporter_C-like"/>
</dbReference>
<keyword evidence="4" id="KW-0813">Transport</keyword>
<dbReference type="Gene3D" id="3.40.50.300">
    <property type="entry name" value="P-loop containing nucleotide triphosphate hydrolases"/>
    <property type="match status" value="2"/>
</dbReference>
<evidence type="ECO:0000256" key="12">
    <source>
        <dbReference type="ARBA" id="ARBA00034018"/>
    </source>
</evidence>
<keyword evidence="8" id="KW-0067">ATP-binding</keyword>
<dbReference type="FunFam" id="3.40.50.300:FF:000169">
    <property type="entry name" value="ABC transporter C family member 3"/>
    <property type="match status" value="1"/>
</dbReference>
<dbReference type="CDD" id="cd03250">
    <property type="entry name" value="ABCC_MRP_domain1"/>
    <property type="match status" value="1"/>
</dbReference>
<dbReference type="InterPro" id="IPR044746">
    <property type="entry name" value="ABCC_6TM_D1"/>
</dbReference>
<keyword evidence="17" id="KW-0378">Hydrolase</keyword>
<dbReference type="GO" id="GO:0016887">
    <property type="term" value="F:ATP hydrolysis activity"/>
    <property type="evidence" value="ECO:0007669"/>
    <property type="project" value="InterPro"/>
</dbReference>
<evidence type="ECO:0000256" key="13">
    <source>
        <dbReference type="SAM" id="MobiDB-lite"/>
    </source>
</evidence>
<comment type="catalytic activity">
    <reaction evidence="12">
        <text>ATP + H2O + xenobioticSide 1 = ADP + phosphate + xenobioticSide 2.</text>
        <dbReference type="EC" id="7.6.2.2"/>
    </reaction>
</comment>
<feature type="transmembrane region" description="Helical" evidence="14">
    <location>
        <begin position="57"/>
        <end position="75"/>
    </location>
</feature>
<feature type="transmembrane region" description="Helical" evidence="14">
    <location>
        <begin position="108"/>
        <end position="134"/>
    </location>
</feature>
<keyword evidence="11 14" id="KW-0472">Membrane</keyword>
<feature type="transmembrane region" description="Helical" evidence="14">
    <location>
        <begin position="1061"/>
        <end position="1086"/>
    </location>
</feature>
<dbReference type="InterPro" id="IPR003593">
    <property type="entry name" value="AAA+_ATPase"/>
</dbReference>
<dbReference type="GO" id="GO:0016020">
    <property type="term" value="C:membrane"/>
    <property type="evidence" value="ECO:0007669"/>
    <property type="project" value="UniProtKB-SubCell"/>
</dbReference>
<sequence length="1513" mass="169570">MKPYQFSSHNNLLTMSTSSWLTSPSCTLLPVDSSSSTPELIIQWLRFILLSPCPQRLLVSALDSLFLLFLLAFAAQKLYSRFYSRANTSSSITKPLLQDKDSDYRITFWFKLAFLVTTLLAISYTVLGILAFTQTNKLSSWKQIEALFRLFQAITNIVIVILMVHEKKFKSSKHPLSLRIYWIANFVIATLFAASAIVRLITVGEEKLELSLKIDDIFSLVNLPLSVFFFVISVKGSSGIHVIRISDVVATYRSISTDRTLSPYACSSFLSKTGWFWMNPLLNKGYKTPLKLEDVPSLPLDFRAEKMSELFQSNWPKPEENSKHPVGVTLFRCFWKQIAFTGFIAVIRLCVMYVGPLLIQSFVDFTSRKDSTTSEGIVLICVLFAAKSVEVLSVHQFNFHSQKLGMLIRSSIITSVYKKGLRLSSSSRQAHGTGQIVNHMAVDAQQLSDLMMQFHPIWLMPLQVGAALALMYSYVGLSVLAAVFGTSIVFLFTLYRTKSSNSFQFKIMTSRDSRMKATNELLNNMRVIKFQAWEEYFGNKIQQFREAEHGWIAKFLYYFAVNIGVLGTAPLAVTVLTFGTSTLIGIPLNAGTVFTITSIIKILQEPVRTFPQALIMISQATISLGRLDEFMVSKEMDENAVQREENCDGDVAVEIKDGKFSWDDKDENEALTVEELVIKKGDRAAIVGTVGSGKSSLLASVLGEMFKISGKVRVCGTTAYVAQTSWIQNATIKENILFGLPMNLEKYRETLRVCCLEKDLEMMEDGDETEIGERGINLSGGQKQRVQLARAVYHDTDIYLLDDVFSAVDAETGSFIFKECIMGALKDKTVLLVTHQVDFLHNVDSIMVMREGRVVQSGKYDELLKAGLDFGALVAAHESSMEIAETSDKTSDESAQSPKLARIASKEKESALEKQSSLDKPKSDKTAAKLIEDEERETGRVNLKVYKHYFTEAFGWWGIALMVAMSVAWMLSFLAGDYWLAIATADDSGIPSFTFITVYAVIAVVACIVVMVRALLFTYWGLKTSQSFFIGLLQSILHAPMSFFDTTPSGRILSRVSTDILWVDISIPMLVNFVMVAYLSLFSILIVTCQNSWETVFLLIPLFWLNNWYRKFYLATSRELTRLDSITKAPVIHHFSETISGVMTIRCLRKQNAFSQENIDRVNASLRMDFHNNGANEWLGFRLDYMGVVFLCIATLFMIFLPSAIVKPEYVGLSLSYGLSLSGLLSFTITMTCSVENKMVSVERIKQFTNLPSEAPWKIADKSPQNWPSHGTIELHNLEVRYRPNTPLVLKGVSLTIEGGEKVGVVGRTGSGKSTLIQVLFRLIEPSAGKIIIDGINISNVGLHDLRSRFGIIPQEPVLFQGTVRTNIDPLGLYSEEEIWKSLERCQLKEVVAAKPEKLDALVVDGGDNWSVGQRQLLCLGRIMLKRSKILFMDEATASVDSQTDAVIQKIIREDFADRTIISIAHRIPTVMDCDRVLVIDAGFAKEYDKPSRLLERPSLFAALVKEYSNRSA</sequence>
<dbReference type="FunFam" id="3.40.50.300:FF:000508">
    <property type="entry name" value="ABC transporter C family member 5"/>
    <property type="match status" value="1"/>
</dbReference>
<keyword evidence="9" id="KW-1278">Translocase</keyword>